<name>A0ABR3JK99_9AGAR</name>
<dbReference type="PROSITE" id="PS50181">
    <property type="entry name" value="FBOX"/>
    <property type="match status" value="1"/>
</dbReference>
<sequence>MSVTSQKLVFANETAGINKAAYDASQLAHASRCNDPPTQGELSMAREYVAALDTDLRYYDDELVFVRSYLDQIQARQTETQSARQRLFNVLSPIRRLPDELLREIFQWCWAAEPINILKPPWTLSMVCRRWRFIALSTSTLWNSIILPPTFKGMNTLLSILIQRSGVAPLDFTLHPTASDDTFLILFAQIYRWRKASLHLTPRRYDILGSFQGHLPNLQEMVLRYMPTAGERLADRSPLHTFSAAFNLTWVKTLDIPLPLIRFPLANLKSLDISCPSLQAYEALGCAQNLEELSLIIRSQPDRIPVGSVVHAPRLKRLVITPDDHILDHLHLPALQHLRADLHIAFEGANIGSQCLGLILRSGCPLVHLHLEEINITDEEVLQIITATPHLRELTLQHLSLSSSTFQPLLCAAATSRCRISQLEKLTVHDHPRDDNIELWLDFVESRLVDGRVDIEGRRIATLKFVKMGLWTINNDPDERTWERTRRLNEDYGFDIDIC</sequence>
<dbReference type="EMBL" id="JASNQZ010000006">
    <property type="protein sequence ID" value="KAL0956034.1"/>
    <property type="molecule type" value="Genomic_DNA"/>
</dbReference>
<protein>
    <recommendedName>
        <fullName evidence="1">F-box domain-containing protein</fullName>
    </recommendedName>
</protein>
<evidence type="ECO:0000313" key="2">
    <source>
        <dbReference type="EMBL" id="KAL0956034.1"/>
    </source>
</evidence>
<dbReference type="InterPro" id="IPR032675">
    <property type="entry name" value="LRR_dom_sf"/>
</dbReference>
<reference evidence="3" key="1">
    <citation type="submission" date="2024-06" db="EMBL/GenBank/DDBJ databases">
        <title>Multi-omics analyses provide insights into the biosynthesis of the anticancer antibiotic pleurotin in Hohenbuehelia grisea.</title>
        <authorList>
            <person name="Weaver J.A."/>
            <person name="Alberti F."/>
        </authorList>
    </citation>
    <scope>NUCLEOTIDE SEQUENCE [LARGE SCALE GENOMIC DNA]</scope>
    <source>
        <strain evidence="3">T-177</strain>
    </source>
</reference>
<dbReference type="SUPFAM" id="SSF81383">
    <property type="entry name" value="F-box domain"/>
    <property type="match status" value="1"/>
</dbReference>
<dbReference type="Gene3D" id="1.20.1280.50">
    <property type="match status" value="1"/>
</dbReference>
<dbReference type="InterPro" id="IPR036047">
    <property type="entry name" value="F-box-like_dom_sf"/>
</dbReference>
<dbReference type="PANTHER" id="PTHR38926">
    <property type="entry name" value="F-BOX DOMAIN CONTAINING PROTEIN, EXPRESSED"/>
    <property type="match status" value="1"/>
</dbReference>
<dbReference type="Proteomes" id="UP001556367">
    <property type="component" value="Unassembled WGS sequence"/>
</dbReference>
<dbReference type="PANTHER" id="PTHR38926:SF72">
    <property type="entry name" value="IM:7136021-RELATED"/>
    <property type="match status" value="1"/>
</dbReference>
<keyword evidence="3" id="KW-1185">Reference proteome</keyword>
<evidence type="ECO:0000313" key="3">
    <source>
        <dbReference type="Proteomes" id="UP001556367"/>
    </source>
</evidence>
<comment type="caution">
    <text evidence="2">The sequence shown here is derived from an EMBL/GenBank/DDBJ whole genome shotgun (WGS) entry which is preliminary data.</text>
</comment>
<dbReference type="Gene3D" id="3.80.10.10">
    <property type="entry name" value="Ribonuclease Inhibitor"/>
    <property type="match status" value="1"/>
</dbReference>
<dbReference type="Pfam" id="PF12937">
    <property type="entry name" value="F-box-like"/>
    <property type="match status" value="1"/>
</dbReference>
<feature type="domain" description="F-box" evidence="1">
    <location>
        <begin position="91"/>
        <end position="145"/>
    </location>
</feature>
<evidence type="ECO:0000259" key="1">
    <source>
        <dbReference type="PROSITE" id="PS50181"/>
    </source>
</evidence>
<accession>A0ABR3JK99</accession>
<proteinExistence type="predicted"/>
<gene>
    <name evidence="2" type="ORF">HGRIS_002207</name>
</gene>
<dbReference type="SUPFAM" id="SSF52047">
    <property type="entry name" value="RNI-like"/>
    <property type="match status" value="1"/>
</dbReference>
<organism evidence="2 3">
    <name type="scientific">Hohenbuehelia grisea</name>
    <dbReference type="NCBI Taxonomy" id="104357"/>
    <lineage>
        <taxon>Eukaryota</taxon>
        <taxon>Fungi</taxon>
        <taxon>Dikarya</taxon>
        <taxon>Basidiomycota</taxon>
        <taxon>Agaricomycotina</taxon>
        <taxon>Agaricomycetes</taxon>
        <taxon>Agaricomycetidae</taxon>
        <taxon>Agaricales</taxon>
        <taxon>Pleurotineae</taxon>
        <taxon>Pleurotaceae</taxon>
        <taxon>Hohenbuehelia</taxon>
    </lineage>
</organism>
<dbReference type="InterPro" id="IPR001810">
    <property type="entry name" value="F-box_dom"/>
</dbReference>